<comment type="caution">
    <text evidence="2">The sequence shown here is derived from an EMBL/GenBank/DDBJ whole genome shotgun (WGS) entry which is preliminary data.</text>
</comment>
<feature type="region of interest" description="Disordered" evidence="1">
    <location>
        <begin position="321"/>
        <end position="343"/>
    </location>
</feature>
<dbReference type="Pfam" id="PF16154">
    <property type="entry name" value="DUF4862"/>
    <property type="match status" value="1"/>
</dbReference>
<protein>
    <recommendedName>
        <fullName evidence="4">DUF4862 domain-containing protein</fullName>
    </recommendedName>
</protein>
<evidence type="ECO:0000256" key="1">
    <source>
        <dbReference type="SAM" id="MobiDB-lite"/>
    </source>
</evidence>
<dbReference type="RefSeq" id="WP_083971589.1">
    <property type="nucleotide sequence ID" value="NZ_BBRC01000006.1"/>
</dbReference>
<keyword evidence="3" id="KW-1185">Reference proteome</keyword>
<dbReference type="InterPro" id="IPR032344">
    <property type="entry name" value="DUF4862"/>
</dbReference>
<sequence length="343" mass="35606">MATHADLLLGAYAMAPTDPAAEETFYAGVAELDVGGLELPLPLEDAPSLEPSWIARNVQPAWDLLVTCIPTVMGRLGSEPAYGLASADEVGRSRALADVARARELALRLADEHGRRRVVAIQVHSAPGPAGGSRDAFARSLDQILAWDLAGAQVLVEHCDALIPGQIAAKGFLPIEDEIAAVGTVGGGADQLGLSINWGRSAIEGRSAQTAVEHVQAAVEAGVLRALVFSGASDVRTPWGPAWSDAHIPPRGDDFALAASSASLLGPDEISATLRAAGDVLRIAVKISMRPKDASVHARLAVVRAALDQVALGRVHVPLTPTEEVPAGTPPAQTPRTPSGRRA</sequence>
<name>A0A7Y9ZD45_9MICO</name>
<dbReference type="AlphaFoldDB" id="A0A7Y9ZD45"/>
<accession>A0A7Y9ZD45</accession>
<organism evidence="2 3">
    <name type="scientific">Demequina lutea</name>
    <dbReference type="NCBI Taxonomy" id="431489"/>
    <lineage>
        <taxon>Bacteria</taxon>
        <taxon>Bacillati</taxon>
        <taxon>Actinomycetota</taxon>
        <taxon>Actinomycetes</taxon>
        <taxon>Micrococcales</taxon>
        <taxon>Demequinaceae</taxon>
        <taxon>Demequina</taxon>
    </lineage>
</organism>
<reference evidence="2 3" key="1">
    <citation type="submission" date="2020-07" db="EMBL/GenBank/DDBJ databases">
        <title>Sequencing the genomes of 1000 actinobacteria strains.</title>
        <authorList>
            <person name="Klenk H.-P."/>
        </authorList>
    </citation>
    <scope>NUCLEOTIDE SEQUENCE [LARGE SCALE GENOMIC DNA]</scope>
    <source>
        <strain evidence="2 3">DSM 19970</strain>
    </source>
</reference>
<evidence type="ECO:0000313" key="2">
    <source>
        <dbReference type="EMBL" id="NYI42665.1"/>
    </source>
</evidence>
<gene>
    <name evidence="2" type="ORF">BKA03_002784</name>
</gene>
<dbReference type="EMBL" id="JACBZO010000001">
    <property type="protein sequence ID" value="NYI42665.1"/>
    <property type="molecule type" value="Genomic_DNA"/>
</dbReference>
<evidence type="ECO:0008006" key="4">
    <source>
        <dbReference type="Google" id="ProtNLM"/>
    </source>
</evidence>
<dbReference type="OrthoDB" id="7307665at2"/>
<proteinExistence type="predicted"/>
<dbReference type="Proteomes" id="UP000547973">
    <property type="component" value="Unassembled WGS sequence"/>
</dbReference>
<evidence type="ECO:0000313" key="3">
    <source>
        <dbReference type="Proteomes" id="UP000547973"/>
    </source>
</evidence>